<name>H8KPE6_SOLCM</name>
<feature type="chain" id="PRO_5003613253" evidence="2">
    <location>
        <begin position="20"/>
        <end position="782"/>
    </location>
</feature>
<feature type="region of interest" description="Disordered" evidence="1">
    <location>
        <begin position="587"/>
        <end position="609"/>
    </location>
</feature>
<dbReference type="Pfam" id="PF01433">
    <property type="entry name" value="Peptidase_M1"/>
    <property type="match status" value="1"/>
</dbReference>
<evidence type="ECO:0000256" key="2">
    <source>
        <dbReference type="SAM" id="SignalP"/>
    </source>
</evidence>
<reference evidence="4" key="1">
    <citation type="submission" date="2012-02" db="EMBL/GenBank/DDBJ databases">
        <title>The complete genome of Solitalea canadensis DSM 3403.</title>
        <authorList>
            <consortium name="US DOE Joint Genome Institute (JGI-PGF)"/>
            <person name="Lucas S."/>
            <person name="Copeland A."/>
            <person name="Lapidus A."/>
            <person name="Glavina del Rio T."/>
            <person name="Dalin E."/>
            <person name="Tice H."/>
            <person name="Bruce D."/>
            <person name="Goodwin L."/>
            <person name="Pitluck S."/>
            <person name="Peters L."/>
            <person name="Ovchinnikova G."/>
            <person name="Lu M."/>
            <person name="Kyrpides N."/>
            <person name="Mavromatis K."/>
            <person name="Ivanova N."/>
            <person name="Brettin T."/>
            <person name="Detter J.C."/>
            <person name="Han C."/>
            <person name="Larimer F."/>
            <person name="Land M."/>
            <person name="Hauser L."/>
            <person name="Markowitz V."/>
            <person name="Cheng J.-F."/>
            <person name="Hugenholtz P."/>
            <person name="Woyke T."/>
            <person name="Wu D."/>
            <person name="Spring S."/>
            <person name="Schroeder M."/>
            <person name="Kopitz M."/>
            <person name="Brambilla E."/>
            <person name="Klenk H.-P."/>
            <person name="Eisen J.A."/>
        </authorList>
    </citation>
    <scope>NUCLEOTIDE SEQUENCE</scope>
    <source>
        <strain evidence="4">DSM 3403</strain>
    </source>
</reference>
<keyword evidence="4" id="KW-0645">Protease</keyword>
<feature type="signal peptide" evidence="2">
    <location>
        <begin position="1"/>
        <end position="19"/>
    </location>
</feature>
<accession>H8KPE6</accession>
<dbReference type="PANTHER" id="PTHR11533:SF174">
    <property type="entry name" value="PUROMYCIN-SENSITIVE AMINOPEPTIDASE-RELATED"/>
    <property type="match status" value="1"/>
</dbReference>
<evidence type="ECO:0000259" key="3">
    <source>
        <dbReference type="Pfam" id="PF01433"/>
    </source>
</evidence>
<dbReference type="RefSeq" id="WP_014679072.1">
    <property type="nucleotide sequence ID" value="NC_017770.1"/>
</dbReference>
<dbReference type="GO" id="GO:0008270">
    <property type="term" value="F:zinc ion binding"/>
    <property type="evidence" value="ECO:0007669"/>
    <property type="project" value="InterPro"/>
</dbReference>
<sequence length="782" mass="89871">MKKILLSFLVLCASHSVFAQGGIYNNNKFHQLQELWPTPNEYRNGSGAPGHSYWQQKVDYVIKVELNDENQSITGTETITYHNNSPDALTYVWLQLDQNIYAENSDAHLTQTNGKVENMSFDALDKMINNKSKLGYQIKSVKDTGGKALPFTINKTMMRVDLPQQLKPGASFSFSVDWFNYINDSRKAGGRGAMEYFAEDGNYIYEMAQWFPRLCVYDDVNGWQNKQFLGTGEFALEFGDYKVSITVPADHIIVATGTLQNPAQVLTKKQIDLLEQAKSSSKKPVIIVSQDEATAKEKSHAKEKKTWVFQGDNVRDFAWASSRKFIWDAMGVNVNGKTVMAMSAYPKEGNPLWERYSTQAIAHTLEVYSRYTFDYPYPYAISVNGPVGGMEYPMICFNGPRPEKDGTYSADTKYGLISVVIHEVGHNFFPMIVNSDERQWSWMDEGLNTFLQYLSEQEWEQNYPSRRGEPKNIVQYMSSDKSTIEPIMSNSESIIQFGNNAYGKPATALNILRETVMGRELFDYSFKEYAKRWKFKHPQPADFFRTMEDASSVDLDWFWRGWFYGTDPVDIAIKNVSWYKIDSQNPDVEKTAQRKKQQESPKTVSDQRNQANIKQYRVDRFPELQDFYNKYNALDVTENDRKKYQSISNNLSDGEKKLLSSSTNVYLIDFENVGGLVMPVILQMQYEDGTNEVVRIPAEIWRKNNEKVSKMFITNKPVKQFVLDPFQETADINQANNYYPEQAVASQFQLFKQQQRTKQPNLMQTERGSRSASTTAPSQNNK</sequence>
<proteinExistence type="predicted"/>
<dbReference type="GO" id="GO:0005615">
    <property type="term" value="C:extracellular space"/>
    <property type="evidence" value="ECO:0007669"/>
    <property type="project" value="TreeGrafter"/>
</dbReference>
<evidence type="ECO:0000313" key="4">
    <source>
        <dbReference type="EMBL" id="AFD05844.1"/>
    </source>
</evidence>
<dbReference type="KEGG" id="scn:Solca_0720"/>
<keyword evidence="5" id="KW-1185">Reference proteome</keyword>
<feature type="compositionally biased region" description="Basic and acidic residues" evidence="1">
    <location>
        <begin position="587"/>
        <end position="599"/>
    </location>
</feature>
<dbReference type="eggNOG" id="COG0308">
    <property type="taxonomic scope" value="Bacteria"/>
</dbReference>
<evidence type="ECO:0000256" key="1">
    <source>
        <dbReference type="SAM" id="MobiDB-lite"/>
    </source>
</evidence>
<evidence type="ECO:0000313" key="5">
    <source>
        <dbReference type="Proteomes" id="UP000007590"/>
    </source>
</evidence>
<protein>
    <submittedName>
        <fullName evidence="4">Aminopeptidase N</fullName>
    </submittedName>
</protein>
<feature type="domain" description="Peptidase M1 membrane alanine aminopeptidase" evidence="3">
    <location>
        <begin position="362"/>
        <end position="562"/>
    </location>
</feature>
<dbReference type="Gene3D" id="1.10.390.10">
    <property type="entry name" value="Neutral Protease Domain 2"/>
    <property type="match status" value="1"/>
</dbReference>
<dbReference type="OrthoDB" id="9814383at2"/>
<keyword evidence="4" id="KW-0378">Hydrolase</keyword>
<dbReference type="SUPFAM" id="SSF55486">
    <property type="entry name" value="Metalloproteases ('zincins'), catalytic domain"/>
    <property type="match status" value="1"/>
</dbReference>
<dbReference type="Proteomes" id="UP000007590">
    <property type="component" value="Chromosome"/>
</dbReference>
<dbReference type="AlphaFoldDB" id="H8KPE6"/>
<keyword evidence="4" id="KW-0031">Aminopeptidase</keyword>
<dbReference type="PANTHER" id="PTHR11533">
    <property type="entry name" value="PROTEASE M1 ZINC METALLOPROTEASE"/>
    <property type="match status" value="1"/>
</dbReference>
<feature type="compositionally biased region" description="Polar residues" evidence="1">
    <location>
        <begin position="600"/>
        <end position="609"/>
    </location>
</feature>
<dbReference type="InterPro" id="IPR050344">
    <property type="entry name" value="Peptidase_M1_aminopeptidases"/>
</dbReference>
<keyword evidence="2" id="KW-0732">Signal</keyword>
<dbReference type="InterPro" id="IPR014782">
    <property type="entry name" value="Peptidase_M1_dom"/>
</dbReference>
<dbReference type="InterPro" id="IPR027268">
    <property type="entry name" value="Peptidase_M4/M1_CTD_sf"/>
</dbReference>
<dbReference type="GO" id="GO:0043171">
    <property type="term" value="P:peptide catabolic process"/>
    <property type="evidence" value="ECO:0007669"/>
    <property type="project" value="TreeGrafter"/>
</dbReference>
<dbReference type="GO" id="GO:0005737">
    <property type="term" value="C:cytoplasm"/>
    <property type="evidence" value="ECO:0007669"/>
    <property type="project" value="TreeGrafter"/>
</dbReference>
<gene>
    <name evidence="4" type="ordered locus">Solca_0720</name>
</gene>
<dbReference type="HOGENOM" id="CLU_015077_0_0_10"/>
<dbReference type="STRING" id="929556.Solca_0720"/>
<dbReference type="GO" id="GO:0042277">
    <property type="term" value="F:peptide binding"/>
    <property type="evidence" value="ECO:0007669"/>
    <property type="project" value="TreeGrafter"/>
</dbReference>
<feature type="region of interest" description="Disordered" evidence="1">
    <location>
        <begin position="755"/>
        <end position="782"/>
    </location>
</feature>
<dbReference type="CDD" id="cd09604">
    <property type="entry name" value="M1_APN_like"/>
    <property type="match status" value="1"/>
</dbReference>
<organism evidence="4 5">
    <name type="scientific">Solitalea canadensis (strain ATCC 29591 / DSM 3403 / JCM 21819 / LMG 8368 / NBRC 15130 / NCIMB 12057 / USAM 9D)</name>
    <name type="common">Flexibacter canadensis</name>
    <dbReference type="NCBI Taxonomy" id="929556"/>
    <lineage>
        <taxon>Bacteria</taxon>
        <taxon>Pseudomonadati</taxon>
        <taxon>Bacteroidota</taxon>
        <taxon>Sphingobacteriia</taxon>
        <taxon>Sphingobacteriales</taxon>
        <taxon>Sphingobacteriaceae</taxon>
        <taxon>Solitalea</taxon>
    </lineage>
</organism>
<dbReference type="GO" id="GO:0016020">
    <property type="term" value="C:membrane"/>
    <property type="evidence" value="ECO:0007669"/>
    <property type="project" value="TreeGrafter"/>
</dbReference>
<dbReference type="EMBL" id="CP003349">
    <property type="protein sequence ID" value="AFD05844.1"/>
    <property type="molecule type" value="Genomic_DNA"/>
</dbReference>
<dbReference type="GO" id="GO:0070006">
    <property type="term" value="F:metalloaminopeptidase activity"/>
    <property type="evidence" value="ECO:0007669"/>
    <property type="project" value="TreeGrafter"/>
</dbReference>